<feature type="domain" description="Glutaredoxin" evidence="1">
    <location>
        <begin position="3"/>
        <end position="56"/>
    </location>
</feature>
<dbReference type="CDD" id="cd02976">
    <property type="entry name" value="NrdH"/>
    <property type="match status" value="1"/>
</dbReference>
<evidence type="ECO:0000313" key="3">
    <source>
        <dbReference type="Proteomes" id="UP000831782"/>
    </source>
</evidence>
<proteinExistence type="predicted"/>
<accession>A0ABY4EZH5</accession>
<evidence type="ECO:0000313" key="2">
    <source>
        <dbReference type="EMBL" id="UOQ49411.1"/>
    </source>
</evidence>
<reference evidence="2 3" key="1">
    <citation type="submission" date="2022-04" db="EMBL/GenBank/DDBJ databases">
        <title>Gracilibacillus sp. isolated from saltern.</title>
        <authorList>
            <person name="Won M."/>
            <person name="Lee C.-M."/>
            <person name="Woen H.-Y."/>
            <person name="Kwon S.-W."/>
        </authorList>
    </citation>
    <scope>NUCLEOTIDE SEQUENCE [LARGE SCALE GENOMIC DNA]</scope>
    <source>
        <strain evidence="2 3">SSWR10-1</strain>
    </source>
</reference>
<dbReference type="RefSeq" id="WP_244721460.1">
    <property type="nucleotide sequence ID" value="NZ_CP095072.1"/>
</dbReference>
<protein>
    <submittedName>
        <fullName evidence="2">Glutaredoxin family protein</fullName>
    </submittedName>
</protein>
<gene>
    <name evidence="2" type="ORF">MUN88_04715</name>
</gene>
<dbReference type="Gene3D" id="3.40.30.10">
    <property type="entry name" value="Glutaredoxin"/>
    <property type="match status" value="1"/>
</dbReference>
<dbReference type="InterPro" id="IPR036249">
    <property type="entry name" value="Thioredoxin-like_sf"/>
</dbReference>
<name>A0ABY4EZH5_9BACI</name>
<dbReference type="Pfam" id="PF00462">
    <property type="entry name" value="Glutaredoxin"/>
    <property type="match status" value="1"/>
</dbReference>
<dbReference type="PROSITE" id="PS51354">
    <property type="entry name" value="GLUTAREDOXIN_2"/>
    <property type="match status" value="1"/>
</dbReference>
<sequence length="80" mass="9143">MNVIVYSQQSCGHCQRQKAFLERQGVDFIEKDINQSKENRDEFLALEGRGTPLTVVKDGEKVITTITGFNQQQLVQILEM</sequence>
<dbReference type="SUPFAM" id="SSF52833">
    <property type="entry name" value="Thioredoxin-like"/>
    <property type="match status" value="1"/>
</dbReference>
<dbReference type="InterPro" id="IPR002109">
    <property type="entry name" value="Glutaredoxin"/>
</dbReference>
<dbReference type="EMBL" id="CP095072">
    <property type="protein sequence ID" value="UOQ49411.1"/>
    <property type="molecule type" value="Genomic_DNA"/>
</dbReference>
<dbReference type="Proteomes" id="UP000831782">
    <property type="component" value="Chromosome"/>
</dbReference>
<organism evidence="2 3">
    <name type="scientific">Gracilibacillus caseinilyticus</name>
    <dbReference type="NCBI Taxonomy" id="2932256"/>
    <lineage>
        <taxon>Bacteria</taxon>
        <taxon>Bacillati</taxon>
        <taxon>Bacillota</taxon>
        <taxon>Bacilli</taxon>
        <taxon>Bacillales</taxon>
        <taxon>Bacillaceae</taxon>
        <taxon>Gracilibacillus</taxon>
    </lineage>
</organism>
<keyword evidence="3" id="KW-1185">Reference proteome</keyword>
<evidence type="ECO:0000259" key="1">
    <source>
        <dbReference type="Pfam" id="PF00462"/>
    </source>
</evidence>